<evidence type="ECO:0000256" key="1">
    <source>
        <dbReference type="SAM" id="MobiDB-lite"/>
    </source>
</evidence>
<feature type="region of interest" description="Disordered" evidence="1">
    <location>
        <begin position="81"/>
        <end position="104"/>
    </location>
</feature>
<protein>
    <submittedName>
        <fullName evidence="2">Uncharacterized protein</fullName>
    </submittedName>
</protein>
<evidence type="ECO:0000313" key="2">
    <source>
        <dbReference type="EMBL" id="CAD8858222.1"/>
    </source>
</evidence>
<organism evidence="2">
    <name type="scientific">Noctiluca scintillans</name>
    <name type="common">Sea sparkle</name>
    <name type="synonym">Red tide dinoflagellate</name>
    <dbReference type="NCBI Taxonomy" id="2966"/>
    <lineage>
        <taxon>Eukaryota</taxon>
        <taxon>Sar</taxon>
        <taxon>Alveolata</taxon>
        <taxon>Dinophyceae</taxon>
        <taxon>Noctilucales</taxon>
        <taxon>Noctilucaceae</taxon>
        <taxon>Noctiluca</taxon>
    </lineage>
</organism>
<reference evidence="2" key="1">
    <citation type="submission" date="2021-01" db="EMBL/GenBank/DDBJ databases">
        <authorList>
            <person name="Corre E."/>
            <person name="Pelletier E."/>
            <person name="Niang G."/>
            <person name="Scheremetjew M."/>
            <person name="Finn R."/>
            <person name="Kale V."/>
            <person name="Holt S."/>
            <person name="Cochrane G."/>
            <person name="Meng A."/>
            <person name="Brown T."/>
            <person name="Cohen L."/>
        </authorList>
    </citation>
    <scope>NUCLEOTIDE SEQUENCE</scope>
</reference>
<gene>
    <name evidence="2" type="ORF">NSCI0253_LOCUS32575</name>
</gene>
<dbReference type="AlphaFoldDB" id="A0A7S1FD54"/>
<sequence length="104" mass="11927">MFSVWERYLRAKLAAPCGEDFSGLGLEVNCDNREQCGSPLLSKAHLQRLPRALQSAFLWLLQQATLQYRPPQVGHEYMPWHRQTPQSWRDGRAGGPTSQLKKSF</sequence>
<dbReference type="EMBL" id="HBFQ01045793">
    <property type="protein sequence ID" value="CAD8858222.1"/>
    <property type="molecule type" value="Transcribed_RNA"/>
</dbReference>
<proteinExistence type="predicted"/>
<accession>A0A7S1FD54</accession>
<name>A0A7S1FD54_NOCSC</name>